<evidence type="ECO:0000256" key="6">
    <source>
        <dbReference type="RuleBase" id="RU000481"/>
    </source>
</evidence>
<dbReference type="PANTHER" id="PTHR46383:SF1">
    <property type="entry name" value="ASPARTATE AMINOTRANSFERASE"/>
    <property type="match status" value="1"/>
</dbReference>
<accession>A0A4R6SJA8</accession>
<dbReference type="OrthoDB" id="2192472at2"/>
<comment type="cofactor">
    <cofactor evidence="1 6">
        <name>pyridoxal 5'-phosphate</name>
        <dbReference type="ChEBI" id="CHEBI:597326"/>
    </cofactor>
</comment>
<dbReference type="SUPFAM" id="SSF53383">
    <property type="entry name" value="PLP-dependent transferases"/>
    <property type="match status" value="1"/>
</dbReference>
<dbReference type="GO" id="GO:0030170">
    <property type="term" value="F:pyridoxal phosphate binding"/>
    <property type="evidence" value="ECO:0007669"/>
    <property type="project" value="InterPro"/>
</dbReference>
<dbReference type="AlphaFoldDB" id="A0A4R6SJA8"/>
<dbReference type="GO" id="GO:0006520">
    <property type="term" value="P:amino acid metabolic process"/>
    <property type="evidence" value="ECO:0007669"/>
    <property type="project" value="InterPro"/>
</dbReference>
<dbReference type="CDD" id="cd00609">
    <property type="entry name" value="AAT_like"/>
    <property type="match status" value="1"/>
</dbReference>
<reference evidence="8 9" key="1">
    <citation type="submission" date="2019-03" db="EMBL/GenBank/DDBJ databases">
        <title>Genomic Encyclopedia of Type Strains, Phase IV (KMG-IV): sequencing the most valuable type-strain genomes for metagenomic binning, comparative biology and taxonomic classification.</title>
        <authorList>
            <person name="Goeker M."/>
        </authorList>
    </citation>
    <scope>NUCLEOTIDE SEQUENCE [LARGE SCALE GENOMIC DNA]</scope>
    <source>
        <strain evidence="8 9">DSM 45361</strain>
    </source>
</reference>
<evidence type="ECO:0000313" key="8">
    <source>
        <dbReference type="EMBL" id="TDQ01476.1"/>
    </source>
</evidence>
<evidence type="ECO:0000259" key="7">
    <source>
        <dbReference type="Pfam" id="PF00155"/>
    </source>
</evidence>
<protein>
    <recommendedName>
        <fullName evidence="6">Aminotransferase</fullName>
        <ecNumber evidence="6">2.6.1.-</ecNumber>
    </recommendedName>
</protein>
<dbReference type="Pfam" id="PF00155">
    <property type="entry name" value="Aminotran_1_2"/>
    <property type="match status" value="1"/>
</dbReference>
<proteinExistence type="inferred from homology"/>
<dbReference type="PANTHER" id="PTHR46383">
    <property type="entry name" value="ASPARTATE AMINOTRANSFERASE"/>
    <property type="match status" value="1"/>
</dbReference>
<dbReference type="InterPro" id="IPR050596">
    <property type="entry name" value="AspAT/PAT-like"/>
</dbReference>
<keyword evidence="5" id="KW-0663">Pyridoxal phosphate</keyword>
<dbReference type="Gene3D" id="3.40.640.10">
    <property type="entry name" value="Type I PLP-dependent aspartate aminotransferase-like (Major domain)"/>
    <property type="match status" value="1"/>
</dbReference>
<evidence type="ECO:0000256" key="1">
    <source>
        <dbReference type="ARBA" id="ARBA00001933"/>
    </source>
</evidence>
<evidence type="ECO:0000256" key="5">
    <source>
        <dbReference type="ARBA" id="ARBA00022898"/>
    </source>
</evidence>
<dbReference type="RefSeq" id="WP_133850055.1">
    <property type="nucleotide sequence ID" value="NZ_SNXZ01000002.1"/>
</dbReference>
<evidence type="ECO:0000256" key="2">
    <source>
        <dbReference type="ARBA" id="ARBA00007441"/>
    </source>
</evidence>
<dbReference type="Proteomes" id="UP000295444">
    <property type="component" value="Unassembled WGS sequence"/>
</dbReference>
<feature type="domain" description="Aminotransferase class I/classII large" evidence="7">
    <location>
        <begin position="44"/>
        <end position="347"/>
    </location>
</feature>
<evidence type="ECO:0000256" key="4">
    <source>
        <dbReference type="ARBA" id="ARBA00022679"/>
    </source>
</evidence>
<dbReference type="EC" id="2.6.1.-" evidence="6"/>
<comment type="similarity">
    <text evidence="2 6">Belongs to the class-I pyridoxal-phosphate-dependent aminotransferase family.</text>
</comment>
<sequence>MTVSATLAINEEVRRRQAAGLPTVPLGFGEAGVPVHPLLVEKLAEAAGKAGYGPVAGIPSLRAAAAGYWARRGLPTDPELVVAGPGSKPLLWAVLGARGGAVALAKPSWVSYAAQAALHGLAVHRVPGYGVPDPDRLDALARRTRLSTVVVTLPDNPTGTLADPAVITALCEVAERHDLLVVSDEIYRDLVHDPATPFLSPADLVPHRTVVTTGLSKNLAVGGWRLGVARFPSAGLRDKVLHAASEVWSAPAQPVQHAAAFAFDEPAPLVERIAASRRLHARVAAAVADIFATPRPQAAFYLYPALPGRADSDVDLARTLLDDHGIATLPGSAFGDDPAALRLRVATSLLYGETDAQREQALAAEDPLALPWIAEHLDRLAAGVGG</sequence>
<keyword evidence="3 6" id="KW-0032">Aminotransferase</keyword>
<keyword evidence="9" id="KW-1185">Reference proteome</keyword>
<dbReference type="PROSITE" id="PS00105">
    <property type="entry name" value="AA_TRANSFER_CLASS_1"/>
    <property type="match status" value="1"/>
</dbReference>
<dbReference type="InterPro" id="IPR004838">
    <property type="entry name" value="NHTrfase_class1_PyrdxlP-BS"/>
</dbReference>
<dbReference type="EMBL" id="SNXZ01000002">
    <property type="protein sequence ID" value="TDQ01476.1"/>
    <property type="molecule type" value="Genomic_DNA"/>
</dbReference>
<evidence type="ECO:0000313" key="9">
    <source>
        <dbReference type="Proteomes" id="UP000295444"/>
    </source>
</evidence>
<gene>
    <name evidence="8" type="ORF">EV186_1021345</name>
</gene>
<dbReference type="InterPro" id="IPR004839">
    <property type="entry name" value="Aminotransferase_I/II_large"/>
</dbReference>
<dbReference type="GO" id="GO:0008483">
    <property type="term" value="F:transaminase activity"/>
    <property type="evidence" value="ECO:0007669"/>
    <property type="project" value="UniProtKB-KW"/>
</dbReference>
<comment type="caution">
    <text evidence="8">The sequence shown here is derived from an EMBL/GenBank/DDBJ whole genome shotgun (WGS) entry which is preliminary data.</text>
</comment>
<evidence type="ECO:0000256" key="3">
    <source>
        <dbReference type="ARBA" id="ARBA00022576"/>
    </source>
</evidence>
<organism evidence="8 9">
    <name type="scientific">Labedaea rhizosphaerae</name>
    <dbReference type="NCBI Taxonomy" id="598644"/>
    <lineage>
        <taxon>Bacteria</taxon>
        <taxon>Bacillati</taxon>
        <taxon>Actinomycetota</taxon>
        <taxon>Actinomycetes</taxon>
        <taxon>Pseudonocardiales</taxon>
        <taxon>Pseudonocardiaceae</taxon>
        <taxon>Labedaea</taxon>
    </lineage>
</organism>
<keyword evidence="4 6" id="KW-0808">Transferase</keyword>
<name>A0A4R6SJA8_LABRH</name>
<dbReference type="InterPro" id="IPR015424">
    <property type="entry name" value="PyrdxlP-dep_Trfase"/>
</dbReference>
<dbReference type="InterPro" id="IPR015421">
    <property type="entry name" value="PyrdxlP-dep_Trfase_major"/>
</dbReference>